<dbReference type="PANTHER" id="PTHR15453">
    <property type="entry name" value="TUMOR SUPPRESSOR CANDIDATE 2"/>
    <property type="match status" value="1"/>
</dbReference>
<dbReference type="Pfam" id="PF15000">
    <property type="entry name" value="TUSC2"/>
    <property type="match status" value="1"/>
</dbReference>
<dbReference type="Ensembl" id="ENSPMAT00000000159.1">
    <property type="protein sequence ID" value="ENSPMAP00000000159.1"/>
    <property type="gene ID" value="ENSPMAG00000000142.1"/>
</dbReference>
<dbReference type="AlphaFoldDB" id="S4R4N0"/>
<name>S4R4N0_PETMA</name>
<evidence type="ECO:0000313" key="2">
    <source>
        <dbReference type="Ensembl" id="ENSPMAP00000000159.1"/>
    </source>
</evidence>
<proteinExistence type="predicted"/>
<dbReference type="PANTHER" id="PTHR15453:SF8">
    <property type="entry name" value="TUMOR SUPPRESSOR CANDIDATE 2"/>
    <property type="match status" value="1"/>
</dbReference>
<reference evidence="2" key="1">
    <citation type="submission" date="2025-08" db="UniProtKB">
        <authorList>
            <consortium name="Ensembl"/>
        </authorList>
    </citation>
    <scope>IDENTIFICATION</scope>
</reference>
<feature type="region of interest" description="Disordered" evidence="1">
    <location>
        <begin position="1"/>
        <end position="33"/>
    </location>
</feature>
<sequence>MGGDASKTLRSWVFGATPGDRGSAGVGEEEEAPSRRGLASPWVLSRRGSLFIDEDGDLANEFYEEIVIYINGRQTASLRRILDNLRPQGRVKLKYPRIHADFPVVLCEV</sequence>
<dbReference type="GeneTree" id="ENSGT00390000008040"/>
<reference evidence="2" key="2">
    <citation type="submission" date="2025-09" db="UniProtKB">
        <authorList>
            <consortium name="Ensembl"/>
        </authorList>
    </citation>
    <scope>IDENTIFICATION</scope>
</reference>
<dbReference type="GO" id="GO:0005739">
    <property type="term" value="C:mitochondrion"/>
    <property type="evidence" value="ECO:0007669"/>
    <property type="project" value="TreeGrafter"/>
</dbReference>
<evidence type="ECO:0000256" key="1">
    <source>
        <dbReference type="SAM" id="MobiDB-lite"/>
    </source>
</evidence>
<organism evidence="2">
    <name type="scientific">Petromyzon marinus</name>
    <name type="common">Sea lamprey</name>
    <dbReference type="NCBI Taxonomy" id="7757"/>
    <lineage>
        <taxon>Eukaryota</taxon>
        <taxon>Metazoa</taxon>
        <taxon>Chordata</taxon>
        <taxon>Craniata</taxon>
        <taxon>Vertebrata</taxon>
        <taxon>Cyclostomata</taxon>
        <taxon>Hyperoartia</taxon>
        <taxon>Petromyzontiformes</taxon>
        <taxon>Petromyzontidae</taxon>
        <taxon>Petromyzon</taxon>
    </lineage>
</organism>
<accession>S4R4N0</accession>
<dbReference type="GO" id="GO:0051881">
    <property type="term" value="P:regulation of mitochondrial membrane potential"/>
    <property type="evidence" value="ECO:0007669"/>
    <property type="project" value="TreeGrafter"/>
</dbReference>
<dbReference type="HOGENOM" id="CLU_152285_0_0_1"/>
<protein>
    <submittedName>
        <fullName evidence="2">Tumor suppressor 2, mitochondrial calcium regulator</fullName>
    </submittedName>
</protein>
<dbReference type="OMA" id="FYEETHY"/>
<dbReference type="InterPro" id="IPR029393">
    <property type="entry name" value="FUS1"/>
</dbReference>